<dbReference type="Proteomes" id="UP000003027">
    <property type="component" value="Unassembled WGS sequence"/>
</dbReference>
<reference evidence="1" key="1">
    <citation type="submission" date="2008-12" db="EMBL/GenBank/DDBJ databases">
        <title>Annotation of the Yersinia mollaretii ATCC 43969 genome.</title>
        <authorList>
            <person name="Read T.D."/>
            <person name="Akmal A."/>
            <person name="Bishop-Lilly K."/>
            <person name="Chen P.E."/>
            <person name="Cook C."/>
            <person name="Kiley M.P."/>
            <person name="Lentz S."/>
            <person name="Mateczun A."/>
            <person name="Nagarajan N."/>
            <person name="Nolan N."/>
            <person name="Osborne B.I."/>
            <person name="Pop M."/>
            <person name="Sozhamannan S."/>
            <person name="Stewart A.C."/>
            <person name="Sulakvelidze A."/>
            <person name="Thomason B."/>
            <person name="Willner K."/>
            <person name="Zwick M.E."/>
        </authorList>
    </citation>
    <scope>NUCLEOTIDE SEQUENCE [LARGE SCALE GENOMIC DNA]</scope>
    <source>
        <strain evidence="1">ATCC 43969</strain>
    </source>
</reference>
<gene>
    <name evidence="1" type="ORF">ymoll0001_26420</name>
</gene>
<proteinExistence type="predicted"/>
<evidence type="ECO:0008006" key="3">
    <source>
        <dbReference type="Google" id="ProtNLM"/>
    </source>
</evidence>
<comment type="caution">
    <text evidence="1">The sequence shown here is derived from an EMBL/GenBank/DDBJ whole genome shotgun (WGS) entry which is preliminary data.</text>
</comment>
<evidence type="ECO:0000313" key="1">
    <source>
        <dbReference type="EMBL" id="EEQ11133.1"/>
    </source>
</evidence>
<dbReference type="EMBL" id="AALD02000011">
    <property type="protein sequence ID" value="EEQ11133.1"/>
    <property type="molecule type" value="Genomic_DNA"/>
</dbReference>
<name>A0ABM9YBA7_YERMW</name>
<keyword evidence="2" id="KW-1185">Reference proteome</keyword>
<accession>A0ABM9YBA7</accession>
<evidence type="ECO:0000313" key="2">
    <source>
        <dbReference type="Proteomes" id="UP000003027"/>
    </source>
</evidence>
<protein>
    <recommendedName>
        <fullName evidence="3">Tryptophanase leader peptide</fullName>
    </recommendedName>
</protein>
<organism evidence="1 2">
    <name type="scientific">Yersinia mollaretii (strain ATCC 43969 / DSM 18520 / CIP 103324 / CNY 7263 / WAIP 204)</name>
    <dbReference type="NCBI Taxonomy" id="349967"/>
    <lineage>
        <taxon>Bacteria</taxon>
        <taxon>Pseudomonadati</taxon>
        <taxon>Pseudomonadota</taxon>
        <taxon>Gammaproteobacteria</taxon>
        <taxon>Enterobacterales</taxon>
        <taxon>Yersiniaceae</taxon>
        <taxon>Yersinia</taxon>
    </lineage>
</organism>
<sequence length="45" mass="5503">MHFVIKDSPLRIISFNLTLMREIFWILWPCQISNDFYFLSPLLSR</sequence>